<reference evidence="2" key="1">
    <citation type="journal article" date="2017" name="Appl. Environ. Microbiol.">
        <title>Genomic analysis of Calderihabitans maritimus KKC1, a thermophilic hydrogenogenic carboxydotrophic bacterium isolated from marine sediment.</title>
        <authorList>
            <person name="Omae K."/>
            <person name="Yoneda Y."/>
            <person name="Fukuyama Y."/>
            <person name="Yoshida T."/>
            <person name="Sako Y."/>
        </authorList>
    </citation>
    <scope>NUCLEOTIDE SEQUENCE [LARGE SCALE GENOMIC DNA]</scope>
    <source>
        <strain evidence="2">KKC1</strain>
    </source>
</reference>
<feature type="non-terminal residue" evidence="1">
    <location>
        <position position="1"/>
    </location>
</feature>
<comment type="caution">
    <text evidence="1">The sequence shown here is derived from an EMBL/GenBank/DDBJ whole genome shotgun (WGS) entry which is preliminary data.</text>
</comment>
<protein>
    <submittedName>
        <fullName evidence="1">Transposase, IS4 family, partial</fullName>
    </submittedName>
</protein>
<dbReference type="EMBL" id="BDGJ01000049">
    <property type="protein sequence ID" value="GAW92071.1"/>
    <property type="molecule type" value="Genomic_DNA"/>
</dbReference>
<evidence type="ECO:0000313" key="2">
    <source>
        <dbReference type="Proteomes" id="UP000197032"/>
    </source>
</evidence>
<dbReference type="AlphaFoldDB" id="A0A1Z5HRX2"/>
<name>A0A1Z5HRX2_9FIRM</name>
<keyword evidence="2" id="KW-1185">Reference proteome</keyword>
<feature type="non-terminal residue" evidence="1">
    <location>
        <position position="72"/>
    </location>
</feature>
<sequence>SKLRVSEWAQEDVYEPRFSDLQLHHYYRALDFLAQRKESLEEQLFFQGRDLFNQTVDLVFFDTTTSYFEGEG</sequence>
<gene>
    <name evidence="1" type="ORF">KKC1_12310</name>
</gene>
<accession>A0A1Z5HRX2</accession>
<proteinExistence type="predicted"/>
<organism evidence="1 2">
    <name type="scientific">Calderihabitans maritimus</name>
    <dbReference type="NCBI Taxonomy" id="1246530"/>
    <lineage>
        <taxon>Bacteria</taxon>
        <taxon>Bacillati</taxon>
        <taxon>Bacillota</taxon>
        <taxon>Clostridia</taxon>
        <taxon>Neomoorellales</taxon>
        <taxon>Calderihabitantaceae</taxon>
        <taxon>Calderihabitans</taxon>
    </lineage>
</organism>
<evidence type="ECO:0000313" key="1">
    <source>
        <dbReference type="EMBL" id="GAW92071.1"/>
    </source>
</evidence>
<dbReference type="Proteomes" id="UP000197032">
    <property type="component" value="Unassembled WGS sequence"/>
</dbReference>